<accession>A0A251X1G7</accession>
<dbReference type="GO" id="GO:0016020">
    <property type="term" value="C:membrane"/>
    <property type="evidence" value="ECO:0007669"/>
    <property type="project" value="UniProtKB-SubCell"/>
</dbReference>
<reference evidence="8 9" key="1">
    <citation type="submission" date="2016-12" db="EMBL/GenBank/DDBJ databases">
        <title>The draft genome sequence of HSLHS2.</title>
        <authorList>
            <person name="Hu D."/>
            <person name="Wang L."/>
            <person name="Shao Z."/>
        </authorList>
    </citation>
    <scope>NUCLEOTIDE SEQUENCE [LARGE SCALE GENOMIC DNA]</scope>
    <source>
        <strain evidence="8">MCCC 1A06712</strain>
    </source>
</reference>
<sequence>MPTTVDTELDSGLKSSSRIIWIVAAAVLIFIAWAKFAWIDEIVRADGEIISGARPQVVQNLEGGILAELLVQPGDVVEPGQVIARLAGTQFQARVDDLGDQLVAAEIRRIRLEAEMAGQSDFAVDPLIESHSPAIVASEQALLAARQSDYQSKLRGASAVLAETQRELSSMEDMYSREIVALFEVTDARKAHSDAQIRYNDIVTGAELERANLYSETLQIMATLTQELRTAQDQLSRTVITAPMAGIVNNLGVTTIGGVIRPGEEIFQIIPIDDELFVEARVPPEDIANVRAGQTATVKLSAYDYTIYGTLSGEVTLISADTFKDDRVADGDPHYKVTLAVDLTNLTDRQREIEIRPGMQATVELHTGGKTVLQYLTKPLYRGQEALREP</sequence>
<protein>
    <submittedName>
        <fullName evidence="8">Transporter</fullName>
    </submittedName>
</protein>
<comment type="caution">
    <text evidence="8">The sequence shown here is derived from an EMBL/GenBank/DDBJ whole genome shotgun (WGS) entry which is preliminary data.</text>
</comment>
<dbReference type="Pfam" id="PF25994">
    <property type="entry name" value="HH_AprE"/>
    <property type="match status" value="1"/>
</dbReference>
<name>A0A251X1G7_9RHOB</name>
<dbReference type="InterPro" id="IPR058781">
    <property type="entry name" value="HH_AprE-like"/>
</dbReference>
<evidence type="ECO:0000256" key="3">
    <source>
        <dbReference type="ARBA" id="ARBA00022989"/>
    </source>
</evidence>
<keyword evidence="9" id="KW-1185">Reference proteome</keyword>
<evidence type="ECO:0000256" key="5">
    <source>
        <dbReference type="SAM" id="Phobius"/>
    </source>
</evidence>
<evidence type="ECO:0000256" key="4">
    <source>
        <dbReference type="ARBA" id="ARBA00023136"/>
    </source>
</evidence>
<feature type="domain" description="AprE-like beta-barrel" evidence="7">
    <location>
        <begin position="276"/>
        <end position="368"/>
    </location>
</feature>
<dbReference type="PANTHER" id="PTHR30386">
    <property type="entry name" value="MEMBRANE FUSION SUBUNIT OF EMRAB-TOLC MULTIDRUG EFFLUX PUMP"/>
    <property type="match status" value="1"/>
</dbReference>
<keyword evidence="3 5" id="KW-1133">Transmembrane helix</keyword>
<gene>
    <name evidence="8" type="ORF">BVC71_03500</name>
</gene>
<proteinExistence type="predicted"/>
<feature type="domain" description="AprE-like long alpha-helical hairpin" evidence="6">
    <location>
        <begin position="92"/>
        <end position="174"/>
    </location>
</feature>
<evidence type="ECO:0000313" key="9">
    <source>
        <dbReference type="Proteomes" id="UP000194664"/>
    </source>
</evidence>
<feature type="transmembrane region" description="Helical" evidence="5">
    <location>
        <begin position="19"/>
        <end position="38"/>
    </location>
</feature>
<evidence type="ECO:0000313" key="8">
    <source>
        <dbReference type="EMBL" id="OUD10569.1"/>
    </source>
</evidence>
<dbReference type="Proteomes" id="UP000194664">
    <property type="component" value="Unassembled WGS sequence"/>
</dbReference>
<keyword evidence="4 5" id="KW-0472">Membrane</keyword>
<dbReference type="InterPro" id="IPR058982">
    <property type="entry name" value="Beta-barrel_AprE"/>
</dbReference>
<dbReference type="Pfam" id="PF26002">
    <property type="entry name" value="Beta-barrel_AprE"/>
    <property type="match status" value="1"/>
</dbReference>
<comment type="subcellular location">
    <subcellularLocation>
        <location evidence="1">Membrane</location>
        <topology evidence="1">Single-pass membrane protein</topology>
    </subcellularLocation>
</comment>
<evidence type="ECO:0000259" key="7">
    <source>
        <dbReference type="Pfam" id="PF26002"/>
    </source>
</evidence>
<organism evidence="8 9">
    <name type="scientific">Marivivens niveibacter</name>
    <dbReference type="NCBI Taxonomy" id="1930667"/>
    <lineage>
        <taxon>Bacteria</taxon>
        <taxon>Pseudomonadati</taxon>
        <taxon>Pseudomonadota</taxon>
        <taxon>Alphaproteobacteria</taxon>
        <taxon>Rhodobacterales</taxon>
        <taxon>Paracoccaceae</taxon>
        <taxon>Marivivens group</taxon>
        <taxon>Marivivens</taxon>
    </lineage>
</organism>
<keyword evidence="2 5" id="KW-0812">Transmembrane</keyword>
<dbReference type="PRINTS" id="PR01490">
    <property type="entry name" value="RTXTOXIND"/>
</dbReference>
<dbReference type="Gene3D" id="2.40.30.170">
    <property type="match status" value="1"/>
</dbReference>
<evidence type="ECO:0000256" key="2">
    <source>
        <dbReference type="ARBA" id="ARBA00022692"/>
    </source>
</evidence>
<evidence type="ECO:0000259" key="6">
    <source>
        <dbReference type="Pfam" id="PF25994"/>
    </source>
</evidence>
<dbReference type="AlphaFoldDB" id="A0A251X1G7"/>
<dbReference type="PANTHER" id="PTHR30386:SF26">
    <property type="entry name" value="TRANSPORT PROTEIN COMB"/>
    <property type="match status" value="1"/>
</dbReference>
<evidence type="ECO:0000256" key="1">
    <source>
        <dbReference type="ARBA" id="ARBA00004167"/>
    </source>
</evidence>
<dbReference type="RefSeq" id="WP_086450218.1">
    <property type="nucleotide sequence ID" value="NZ_MSPP01000001.1"/>
</dbReference>
<dbReference type="InterPro" id="IPR050739">
    <property type="entry name" value="MFP"/>
</dbReference>
<dbReference type="OrthoDB" id="9810980at2"/>
<dbReference type="EMBL" id="MSPP01000001">
    <property type="protein sequence ID" value="OUD10569.1"/>
    <property type="molecule type" value="Genomic_DNA"/>
</dbReference>